<reference evidence="1" key="1">
    <citation type="submission" date="2014-09" db="EMBL/GenBank/DDBJ databases">
        <authorList>
            <person name="Magalhaes I.L.F."/>
            <person name="Oliveira U."/>
            <person name="Santos F.R."/>
            <person name="Vidigal T.H.D.A."/>
            <person name="Brescovit A.D."/>
            <person name="Santos A.J."/>
        </authorList>
    </citation>
    <scope>NUCLEOTIDE SEQUENCE</scope>
    <source>
        <tissue evidence="1">Shoot tissue taken approximately 20 cm above the soil surface</tissue>
    </source>
</reference>
<name>A0A0A9CIT4_ARUDO</name>
<accession>A0A0A9CIT4</accession>
<reference evidence="1" key="2">
    <citation type="journal article" date="2015" name="Data Brief">
        <title>Shoot transcriptome of the giant reed, Arundo donax.</title>
        <authorList>
            <person name="Barrero R.A."/>
            <person name="Guerrero F.D."/>
            <person name="Moolhuijzen P."/>
            <person name="Goolsby J.A."/>
            <person name="Tidwell J."/>
            <person name="Bellgard S.E."/>
            <person name="Bellgard M.I."/>
        </authorList>
    </citation>
    <scope>NUCLEOTIDE SEQUENCE</scope>
    <source>
        <tissue evidence="1">Shoot tissue taken approximately 20 cm above the soil surface</tissue>
    </source>
</reference>
<dbReference type="EMBL" id="GBRH01224595">
    <property type="protein sequence ID" value="JAD73300.1"/>
    <property type="molecule type" value="Transcribed_RNA"/>
</dbReference>
<evidence type="ECO:0000313" key="1">
    <source>
        <dbReference type="EMBL" id="JAD73300.1"/>
    </source>
</evidence>
<proteinExistence type="predicted"/>
<dbReference type="AlphaFoldDB" id="A0A0A9CIT4"/>
<sequence length="29" mass="3440">MHNMLISMLDEIWCGLIMNWVVQLVLHPC</sequence>
<organism evidence="1">
    <name type="scientific">Arundo donax</name>
    <name type="common">Giant reed</name>
    <name type="synonym">Donax arundinaceus</name>
    <dbReference type="NCBI Taxonomy" id="35708"/>
    <lineage>
        <taxon>Eukaryota</taxon>
        <taxon>Viridiplantae</taxon>
        <taxon>Streptophyta</taxon>
        <taxon>Embryophyta</taxon>
        <taxon>Tracheophyta</taxon>
        <taxon>Spermatophyta</taxon>
        <taxon>Magnoliopsida</taxon>
        <taxon>Liliopsida</taxon>
        <taxon>Poales</taxon>
        <taxon>Poaceae</taxon>
        <taxon>PACMAD clade</taxon>
        <taxon>Arundinoideae</taxon>
        <taxon>Arundineae</taxon>
        <taxon>Arundo</taxon>
    </lineage>
</organism>
<protein>
    <submittedName>
        <fullName evidence="1">Uncharacterized protein</fullName>
    </submittedName>
</protein>